<dbReference type="KEGG" id="mav:MAV_1239"/>
<protein>
    <recommendedName>
        <fullName evidence="4">Antitoxin VapB32</fullName>
    </recommendedName>
</protein>
<dbReference type="RefSeq" id="WP_011724021.1">
    <property type="nucleotide sequence ID" value="NC_008595.1"/>
</dbReference>
<dbReference type="GeneID" id="91489593"/>
<dbReference type="Proteomes" id="UP000001574">
    <property type="component" value="Chromosome"/>
</dbReference>
<gene>
    <name evidence="2" type="ordered locus">MAV_1239</name>
</gene>
<organism evidence="2 3">
    <name type="scientific">Mycobacterium avium (strain 104)</name>
    <dbReference type="NCBI Taxonomy" id="243243"/>
    <lineage>
        <taxon>Bacteria</taxon>
        <taxon>Bacillati</taxon>
        <taxon>Actinomycetota</taxon>
        <taxon>Actinomycetes</taxon>
        <taxon>Mycobacteriales</taxon>
        <taxon>Mycobacteriaceae</taxon>
        <taxon>Mycobacterium</taxon>
        <taxon>Mycobacterium avium complex (MAC)</taxon>
    </lineage>
</organism>
<reference evidence="2 3" key="1">
    <citation type="submission" date="2006-10" db="EMBL/GenBank/DDBJ databases">
        <authorList>
            <person name="Fleischmann R.D."/>
            <person name="Dodson R.J."/>
            <person name="Haft D.H."/>
            <person name="Merkel J.S."/>
            <person name="Nelson W.C."/>
            <person name="Fraser C.M."/>
        </authorList>
    </citation>
    <scope>NUCLEOTIDE SEQUENCE [LARGE SCALE GENOMIC DNA]</scope>
    <source>
        <strain evidence="2 3">104</strain>
    </source>
</reference>
<evidence type="ECO:0000313" key="3">
    <source>
        <dbReference type="Proteomes" id="UP000001574"/>
    </source>
</evidence>
<dbReference type="EMBL" id="CP000479">
    <property type="protein sequence ID" value="ABK67627.1"/>
    <property type="molecule type" value="Genomic_DNA"/>
</dbReference>
<sequence length="68" mass="7261">MRTTVTIDDALLAEAAELTGVTESVALLRQGLQTLVRVESARRLAALGGTDRKASVGPRRRTPADDSR</sequence>
<accession>A0A0H2ZZ69</accession>
<dbReference type="HOGENOM" id="CLU_179376_1_1_11"/>
<feature type="region of interest" description="Disordered" evidence="1">
    <location>
        <begin position="47"/>
        <end position="68"/>
    </location>
</feature>
<name>A0A0H2ZZ69_MYCA1</name>
<dbReference type="AlphaFoldDB" id="A0A0H2ZZ69"/>
<evidence type="ECO:0000256" key="1">
    <source>
        <dbReference type="SAM" id="MobiDB-lite"/>
    </source>
</evidence>
<evidence type="ECO:0000313" key="2">
    <source>
        <dbReference type="EMBL" id="ABK67627.1"/>
    </source>
</evidence>
<evidence type="ECO:0008006" key="4">
    <source>
        <dbReference type="Google" id="ProtNLM"/>
    </source>
</evidence>
<proteinExistence type="predicted"/>
<dbReference type="Pfam" id="PF09957">
    <property type="entry name" value="VapB_antitoxin"/>
    <property type="match status" value="1"/>
</dbReference>
<dbReference type="InterPro" id="IPR019239">
    <property type="entry name" value="VapB_antitoxin"/>
</dbReference>